<dbReference type="Proteomes" id="UP001221757">
    <property type="component" value="Unassembled WGS sequence"/>
</dbReference>
<evidence type="ECO:0000313" key="1">
    <source>
        <dbReference type="EMBL" id="KAJ7655509.1"/>
    </source>
</evidence>
<dbReference type="Gene3D" id="3.60.130.30">
    <property type="match status" value="1"/>
</dbReference>
<keyword evidence="2" id="KW-1185">Reference proteome</keyword>
<gene>
    <name evidence="1" type="ORF">B0H17DRAFT_859489</name>
</gene>
<comment type="caution">
    <text evidence="1">The sequence shown here is derived from an EMBL/GenBank/DDBJ whole genome shotgun (WGS) entry which is preliminary data.</text>
</comment>
<reference evidence="1" key="1">
    <citation type="submission" date="2023-03" db="EMBL/GenBank/DDBJ databases">
        <title>Massive genome expansion in bonnet fungi (Mycena s.s.) driven by repeated elements and novel gene families across ecological guilds.</title>
        <authorList>
            <consortium name="Lawrence Berkeley National Laboratory"/>
            <person name="Harder C.B."/>
            <person name="Miyauchi S."/>
            <person name="Viragh M."/>
            <person name="Kuo A."/>
            <person name="Thoen E."/>
            <person name="Andreopoulos B."/>
            <person name="Lu D."/>
            <person name="Skrede I."/>
            <person name="Drula E."/>
            <person name="Henrissat B."/>
            <person name="Morin E."/>
            <person name="Kohler A."/>
            <person name="Barry K."/>
            <person name="LaButti K."/>
            <person name="Morin E."/>
            <person name="Salamov A."/>
            <person name="Lipzen A."/>
            <person name="Mereny Z."/>
            <person name="Hegedus B."/>
            <person name="Baldrian P."/>
            <person name="Stursova M."/>
            <person name="Weitz H."/>
            <person name="Taylor A."/>
            <person name="Grigoriev I.V."/>
            <person name="Nagy L.G."/>
            <person name="Martin F."/>
            <person name="Kauserud H."/>
        </authorList>
    </citation>
    <scope>NUCLEOTIDE SEQUENCE</scope>
    <source>
        <strain evidence="1">CBHHK067</strain>
    </source>
</reference>
<protein>
    <submittedName>
        <fullName evidence="1">Uncharacterized protein</fullName>
    </submittedName>
</protein>
<sequence>YPKDPEWPNVVKEAAKALICAHCRAQRRSFWSPGSAHRRGRYFALTSGVSFSGGQRRPGNLRNSKFFCRLIHSLLRNPHIHRIAGFQSMGLAMYSPKLYKYYCLVLKELFERHPGLLHNFNSSIFPAATFNCGPDAVTFSHPGYMNLSHGWCGITCGGNFDHTLGGHIHMEQIRLVIEFPSAASMLIPSGCLDHGNTPIQKGETRHSITQYAVGGLF</sequence>
<feature type="non-terminal residue" evidence="1">
    <location>
        <position position="217"/>
    </location>
</feature>
<evidence type="ECO:0000313" key="2">
    <source>
        <dbReference type="Proteomes" id="UP001221757"/>
    </source>
</evidence>
<dbReference type="AlphaFoldDB" id="A0AAD7G1F8"/>
<proteinExistence type="predicted"/>
<dbReference type="EMBL" id="JARKIE010000308">
    <property type="protein sequence ID" value="KAJ7655509.1"/>
    <property type="molecule type" value="Genomic_DNA"/>
</dbReference>
<organism evidence="1 2">
    <name type="scientific">Mycena rosella</name>
    <name type="common">Pink bonnet</name>
    <name type="synonym">Agaricus rosellus</name>
    <dbReference type="NCBI Taxonomy" id="1033263"/>
    <lineage>
        <taxon>Eukaryota</taxon>
        <taxon>Fungi</taxon>
        <taxon>Dikarya</taxon>
        <taxon>Basidiomycota</taxon>
        <taxon>Agaricomycotina</taxon>
        <taxon>Agaricomycetes</taxon>
        <taxon>Agaricomycetidae</taxon>
        <taxon>Agaricales</taxon>
        <taxon>Marasmiineae</taxon>
        <taxon>Mycenaceae</taxon>
        <taxon>Mycena</taxon>
    </lineage>
</organism>
<accession>A0AAD7G1F8</accession>
<feature type="non-terminal residue" evidence="1">
    <location>
        <position position="1"/>
    </location>
</feature>
<name>A0AAD7G1F8_MYCRO</name>